<dbReference type="InterPro" id="IPR048173">
    <property type="entry name" value="Sll0314-like"/>
</dbReference>
<name>A0A2W4WPJ7_9CYAN</name>
<reference evidence="2" key="1">
    <citation type="submission" date="2018-04" db="EMBL/GenBank/DDBJ databases">
        <authorList>
            <person name="Cornet L."/>
        </authorList>
    </citation>
    <scope>NUCLEOTIDE SEQUENCE [LARGE SCALE GENOMIC DNA]</scope>
</reference>
<comment type="caution">
    <text evidence="1">The sequence shown here is derived from an EMBL/GenBank/DDBJ whole genome shotgun (WGS) entry which is preliminary data.</text>
</comment>
<dbReference type="AlphaFoldDB" id="A0A2W4WPJ7"/>
<dbReference type="NCBIfam" id="NF041522">
    <property type="entry name" value="TPR_sll0314"/>
    <property type="match status" value="1"/>
</dbReference>
<evidence type="ECO:0008006" key="3">
    <source>
        <dbReference type="Google" id="ProtNLM"/>
    </source>
</evidence>
<organism evidence="1 2">
    <name type="scientific">Leptolyngbya foveolarum</name>
    <dbReference type="NCBI Taxonomy" id="47253"/>
    <lineage>
        <taxon>Bacteria</taxon>
        <taxon>Bacillati</taxon>
        <taxon>Cyanobacteriota</taxon>
        <taxon>Cyanophyceae</taxon>
        <taxon>Leptolyngbyales</taxon>
        <taxon>Leptolyngbyaceae</taxon>
        <taxon>Leptolyngbya group</taxon>
        <taxon>Leptolyngbya</taxon>
    </lineage>
</organism>
<sequence length="283" mass="31090">MPTFAADPFRTSNPHEIGDLTEDAFEAIFKRGDYKEAERLLARAETAEADEPLVQAMLASIAYLNGEFAQVSQRAESTKKVAQALESKDPLRSHLYQAVGIFMEGASVLKSQGVARGTPTALSMLQQVFNHMDAAEAIDPTDPELNLLKGYMDLMLAVNLPFSNPDEAIASMEQYGQPAYLSQRGIAIGYRDLDRNEEALAAVNKAIEAASNAPNQRNPELLYLKAQLLLRLNRDDEGAALFREALDYRDQLPETVTQRIVHEACAAEGADGDNCSLRADKDK</sequence>
<protein>
    <recommendedName>
        <fullName evidence="3">Tetratricopeptide repeat protein</fullName>
    </recommendedName>
</protein>
<dbReference type="EMBL" id="QBMC01000021">
    <property type="protein sequence ID" value="PZO21248.1"/>
    <property type="molecule type" value="Genomic_DNA"/>
</dbReference>
<proteinExistence type="predicted"/>
<dbReference type="SUPFAM" id="SSF48452">
    <property type="entry name" value="TPR-like"/>
    <property type="match status" value="1"/>
</dbReference>
<dbReference type="Gene3D" id="1.25.40.10">
    <property type="entry name" value="Tetratricopeptide repeat domain"/>
    <property type="match status" value="1"/>
</dbReference>
<accession>A0A2W4WPJ7</accession>
<dbReference type="Proteomes" id="UP000249354">
    <property type="component" value="Unassembled WGS sequence"/>
</dbReference>
<evidence type="ECO:0000313" key="1">
    <source>
        <dbReference type="EMBL" id="PZO21248.1"/>
    </source>
</evidence>
<reference evidence="1 2" key="2">
    <citation type="submission" date="2018-06" db="EMBL/GenBank/DDBJ databases">
        <title>Metagenomic assembly of (sub)arctic Cyanobacteria and their associated microbiome from non-axenic cultures.</title>
        <authorList>
            <person name="Baurain D."/>
        </authorList>
    </citation>
    <scope>NUCLEOTIDE SEQUENCE [LARGE SCALE GENOMIC DNA]</scope>
    <source>
        <strain evidence="1">ULC129bin1</strain>
    </source>
</reference>
<dbReference type="InterPro" id="IPR011990">
    <property type="entry name" value="TPR-like_helical_dom_sf"/>
</dbReference>
<gene>
    <name evidence="1" type="ORF">DCF25_05290</name>
</gene>
<evidence type="ECO:0000313" key="2">
    <source>
        <dbReference type="Proteomes" id="UP000249354"/>
    </source>
</evidence>